<dbReference type="InterPro" id="IPR029149">
    <property type="entry name" value="Creatin/AminoP/Spt16_N"/>
</dbReference>
<dbReference type="AlphaFoldDB" id="A0A382ME70"/>
<evidence type="ECO:0000313" key="2">
    <source>
        <dbReference type="EMBL" id="SVC47076.1"/>
    </source>
</evidence>
<dbReference type="PANTHER" id="PTHR46112">
    <property type="entry name" value="AMINOPEPTIDASE"/>
    <property type="match status" value="1"/>
</dbReference>
<feature type="non-terminal residue" evidence="2">
    <location>
        <position position="1"/>
    </location>
</feature>
<reference evidence="2" key="1">
    <citation type="submission" date="2018-05" db="EMBL/GenBank/DDBJ databases">
        <authorList>
            <person name="Lanie J.A."/>
            <person name="Ng W.-L."/>
            <person name="Kazmierczak K.M."/>
            <person name="Andrzejewski T.M."/>
            <person name="Davidsen T.M."/>
            <person name="Wayne K.J."/>
            <person name="Tettelin H."/>
            <person name="Glass J.I."/>
            <person name="Rusch D."/>
            <person name="Podicherti R."/>
            <person name="Tsui H.-C.T."/>
            <person name="Winkler M.E."/>
        </authorList>
    </citation>
    <scope>NUCLEOTIDE SEQUENCE</scope>
</reference>
<evidence type="ECO:0000259" key="1">
    <source>
        <dbReference type="Pfam" id="PF00557"/>
    </source>
</evidence>
<dbReference type="Gene3D" id="3.90.230.10">
    <property type="entry name" value="Creatinase/methionine aminopeptidase superfamily"/>
    <property type="match status" value="1"/>
</dbReference>
<dbReference type="InterPro" id="IPR000994">
    <property type="entry name" value="Pept_M24"/>
</dbReference>
<dbReference type="EMBL" id="UINC01093005">
    <property type="protein sequence ID" value="SVC47076.1"/>
    <property type="molecule type" value="Genomic_DNA"/>
</dbReference>
<proteinExistence type="predicted"/>
<accession>A0A382ME70</accession>
<protein>
    <recommendedName>
        <fullName evidence="1">Peptidase M24 domain-containing protein</fullName>
    </recommendedName>
</protein>
<dbReference type="InterPro" id="IPR036005">
    <property type="entry name" value="Creatinase/aminopeptidase-like"/>
</dbReference>
<name>A0A382ME70_9ZZZZ</name>
<dbReference type="PANTHER" id="PTHR46112:SF2">
    <property type="entry name" value="XAA-PRO AMINOPEPTIDASE P-RELATED"/>
    <property type="match status" value="1"/>
</dbReference>
<dbReference type="SUPFAM" id="SSF55920">
    <property type="entry name" value="Creatinase/aminopeptidase"/>
    <property type="match status" value="1"/>
</dbReference>
<organism evidence="2">
    <name type="scientific">marine metagenome</name>
    <dbReference type="NCBI Taxonomy" id="408172"/>
    <lineage>
        <taxon>unclassified sequences</taxon>
        <taxon>metagenomes</taxon>
        <taxon>ecological metagenomes</taxon>
    </lineage>
</organism>
<dbReference type="Gene3D" id="3.40.350.10">
    <property type="entry name" value="Creatinase/prolidase N-terminal domain"/>
    <property type="match status" value="1"/>
</dbReference>
<dbReference type="InterPro" id="IPR050659">
    <property type="entry name" value="Peptidase_M24B"/>
</dbReference>
<dbReference type="Pfam" id="PF00557">
    <property type="entry name" value="Peptidase_M24"/>
    <property type="match status" value="1"/>
</dbReference>
<gene>
    <name evidence="2" type="ORF">METZ01_LOCUS299930</name>
</gene>
<sequence>YATDATNMQIWCSHYETRCVFVPTEGPVTLLDYAYHPHLAEDLPGVDEYEALPTFYYFSDAQNAEDKARVFGRRIAELMTKSSGGNRRLAIDILSHLGVEAIRSHGIEVFYGQEVTEQARSLKSAGELRLMRKAMDVCEAGMDAMRDAMEPGITENELWSKLHETNIRMGGEWIETRLLSSGPRTNPWFRECSMRTIENGDMVSFDTDLIGPYGYCADISRSWRSGDGRPDDVQRRIYADAYAQIMHNISILRPGMSFREVSERAWPIPEQYLSNRYSSVIHGVGLADEYPSIRHWADFEHSGYDGLIKPGMTLCVESFIGVAGGREGVKLEEQVLITDQGCEPLSDYPYEVDWL</sequence>
<feature type="domain" description="Peptidase M24" evidence="1">
    <location>
        <begin position="130"/>
        <end position="339"/>
    </location>
</feature>
<dbReference type="CDD" id="cd01066">
    <property type="entry name" value="APP_MetAP"/>
    <property type="match status" value="1"/>
</dbReference>